<dbReference type="GO" id="GO:0033608">
    <property type="term" value="F:formyl-CoA transferase activity"/>
    <property type="evidence" value="ECO:0007669"/>
    <property type="project" value="UniProtKB-EC"/>
</dbReference>
<dbReference type="EMBL" id="CP037867">
    <property type="protein sequence ID" value="QBM28681.1"/>
    <property type="molecule type" value="Genomic_DNA"/>
</dbReference>
<dbReference type="KEGG" id="hpse:HPF_13345"/>
<dbReference type="InterPro" id="IPR003673">
    <property type="entry name" value="CoA-Trfase_fam_III"/>
</dbReference>
<keyword evidence="3" id="KW-1185">Reference proteome</keyword>
<evidence type="ECO:0000256" key="1">
    <source>
        <dbReference type="SAM" id="MobiDB-lite"/>
    </source>
</evidence>
<name>A0A4P6X4L1_HYDPS</name>
<dbReference type="RefSeq" id="WP_060985444.1">
    <property type="nucleotide sequence ID" value="NZ_CP037867.1"/>
</dbReference>
<keyword evidence="2" id="KW-0808">Transferase</keyword>
<reference evidence="2 3" key="1">
    <citation type="submission" date="2019-03" db="EMBL/GenBank/DDBJ databases">
        <authorList>
            <person name="Sebastian G."/>
            <person name="Baumann P."/>
            <person name="Ruckert C."/>
            <person name="Kalinowski J."/>
            <person name="Nebel B."/>
            <person name="Takors R."/>
            <person name="Blombach B."/>
        </authorList>
    </citation>
    <scope>NUCLEOTIDE SEQUENCE [LARGE SCALE GENOMIC DNA]</scope>
    <source>
        <strain evidence="2 3">DSM 1084</strain>
    </source>
</reference>
<dbReference type="InterPro" id="IPR050509">
    <property type="entry name" value="CoA-transferase_III"/>
</dbReference>
<dbReference type="InterPro" id="IPR023606">
    <property type="entry name" value="CoA-Trfase_III_dom_1_sf"/>
</dbReference>
<sequence length="370" mass="39432">MSGPLQGLKVIEFGGIGPGPFCAMMLSDMGADVIRLDRKADKGKDRGQGAFLASGRRSVLHRGRRSLAVDLKSPEDVQRVLALVDGADAIIEGFRPGVMERLGLGPDALLARNPRLVYGRMTGWGQDGPLAQAAGHDINYIALSGALSMIGRAEGGPAAPPAMVGDLGGGGMMLAFGIVCALLEARTSGQGQVVDAAITDGAALLTSIVCDLKALGLWKNERQANLLDGGSHFYDTYECADGKWISIASLEPQFYSLLLDKLGISDPKFQRQRDPAAWPALKRQITDIFRNQPSAHWCALLEGTDVCFAPVLTLEEAARHPHNAARETFFERDGVLQPSPAPRFSRTAPDRPPPAPFIGEHDDTEATGAT</sequence>
<dbReference type="PANTHER" id="PTHR48228">
    <property type="entry name" value="SUCCINYL-COA--D-CITRAMALATE COA-TRANSFERASE"/>
    <property type="match status" value="1"/>
</dbReference>
<feature type="region of interest" description="Disordered" evidence="1">
    <location>
        <begin position="335"/>
        <end position="370"/>
    </location>
</feature>
<protein>
    <submittedName>
        <fullName evidence="2">Formyl-coenzyme A transferase</fullName>
        <ecNumber evidence="2">2.8.3.16</ecNumber>
    </submittedName>
</protein>
<dbReference type="SUPFAM" id="SSF89796">
    <property type="entry name" value="CoA-transferase family III (CaiB/BaiF)"/>
    <property type="match status" value="1"/>
</dbReference>
<dbReference type="AlphaFoldDB" id="A0A4P6X4L1"/>
<dbReference type="EC" id="2.8.3.16" evidence="2"/>
<organism evidence="2 3">
    <name type="scientific">Hydrogenophaga pseudoflava</name>
    <name type="common">Pseudomonas carboxydoflava</name>
    <dbReference type="NCBI Taxonomy" id="47421"/>
    <lineage>
        <taxon>Bacteria</taxon>
        <taxon>Pseudomonadati</taxon>
        <taxon>Pseudomonadota</taxon>
        <taxon>Betaproteobacteria</taxon>
        <taxon>Burkholderiales</taxon>
        <taxon>Comamonadaceae</taxon>
        <taxon>Hydrogenophaga</taxon>
    </lineage>
</organism>
<dbReference type="Proteomes" id="UP000293912">
    <property type="component" value="Chromosome"/>
</dbReference>
<evidence type="ECO:0000313" key="3">
    <source>
        <dbReference type="Proteomes" id="UP000293912"/>
    </source>
</evidence>
<dbReference type="Gene3D" id="3.30.1540.10">
    <property type="entry name" value="formyl-coa transferase, domain 3"/>
    <property type="match status" value="1"/>
</dbReference>
<evidence type="ECO:0000313" key="2">
    <source>
        <dbReference type="EMBL" id="QBM28681.1"/>
    </source>
</evidence>
<dbReference type="Pfam" id="PF02515">
    <property type="entry name" value="CoA_transf_3"/>
    <property type="match status" value="1"/>
</dbReference>
<dbReference type="Gene3D" id="3.40.50.10540">
    <property type="entry name" value="Crotonobetainyl-coa:carnitine coa-transferase, domain 1"/>
    <property type="match status" value="1"/>
</dbReference>
<dbReference type="InterPro" id="IPR044855">
    <property type="entry name" value="CoA-Trfase_III_dom3_sf"/>
</dbReference>
<accession>A0A4P6X4L1</accession>
<dbReference type="PANTHER" id="PTHR48228:SF5">
    <property type="entry name" value="ALPHA-METHYLACYL-COA RACEMASE"/>
    <property type="match status" value="1"/>
</dbReference>
<gene>
    <name evidence="2" type="primary">frc4</name>
    <name evidence="2" type="ORF">HPF_13345</name>
</gene>
<proteinExistence type="predicted"/>